<feature type="compositionally biased region" description="Polar residues" evidence="8">
    <location>
        <begin position="495"/>
        <end position="506"/>
    </location>
</feature>
<dbReference type="PANTHER" id="PTHR20772">
    <property type="entry name" value="PROTEIN FMP42"/>
    <property type="match status" value="1"/>
</dbReference>
<dbReference type="Gene3D" id="1.20.1250.20">
    <property type="entry name" value="MFS general substrate transporter like domains"/>
    <property type="match status" value="2"/>
</dbReference>
<feature type="region of interest" description="Disordered" evidence="8">
    <location>
        <begin position="400"/>
        <end position="430"/>
    </location>
</feature>
<evidence type="ECO:0000256" key="4">
    <source>
        <dbReference type="ARBA" id="ARBA00022692"/>
    </source>
</evidence>
<dbReference type="GO" id="GO:0016020">
    <property type="term" value="C:membrane"/>
    <property type="evidence" value="ECO:0007669"/>
    <property type="project" value="UniProtKB-SubCell"/>
</dbReference>
<feature type="region of interest" description="Disordered" evidence="8">
    <location>
        <begin position="133"/>
        <end position="159"/>
    </location>
</feature>
<evidence type="ECO:0000256" key="8">
    <source>
        <dbReference type="SAM" id="MobiDB-lite"/>
    </source>
</evidence>
<evidence type="ECO:0000256" key="1">
    <source>
        <dbReference type="ARBA" id="ARBA00004141"/>
    </source>
</evidence>
<proteinExistence type="inferred from homology"/>
<feature type="transmembrane region" description="Helical" evidence="9">
    <location>
        <begin position="185"/>
        <end position="206"/>
    </location>
</feature>
<feature type="transmembrane region" description="Helical" evidence="9">
    <location>
        <begin position="745"/>
        <end position="769"/>
    </location>
</feature>
<dbReference type="PANTHER" id="PTHR20772:SF2">
    <property type="entry name" value="PROTEIN FMP42"/>
    <property type="match status" value="1"/>
</dbReference>
<feature type="compositionally biased region" description="Polar residues" evidence="8">
    <location>
        <begin position="418"/>
        <end position="428"/>
    </location>
</feature>
<name>A0A086JNH4_TOXGO</name>
<dbReference type="SUPFAM" id="SSF103473">
    <property type="entry name" value="MFS general substrate transporter"/>
    <property type="match status" value="1"/>
</dbReference>
<reference evidence="10 11" key="1">
    <citation type="submission" date="2014-03" db="EMBL/GenBank/DDBJ databases">
        <authorList>
            <person name="Sibley D."/>
            <person name="Venepally P."/>
            <person name="Karamycheva S."/>
            <person name="Hadjithomas M."/>
            <person name="Khan A."/>
            <person name="Brunk B."/>
            <person name="Roos D."/>
            <person name="Caler E."/>
            <person name="Lorenzi H."/>
        </authorList>
    </citation>
    <scope>NUCLEOTIDE SEQUENCE [LARGE SCALE GENOMIC DNA]</scope>
    <source>
        <strain evidence="11">p89</strain>
    </source>
</reference>
<comment type="similarity">
    <text evidence="2">Belongs to the SLC43A transporter (TC 2.A.1.44) family.</text>
</comment>
<evidence type="ECO:0000313" key="10">
    <source>
        <dbReference type="EMBL" id="KFG33692.1"/>
    </source>
</evidence>
<evidence type="ECO:0000256" key="5">
    <source>
        <dbReference type="ARBA" id="ARBA00022970"/>
    </source>
</evidence>
<keyword evidence="4 9" id="KW-0812">Transmembrane</keyword>
<dbReference type="AlphaFoldDB" id="A0A086JNH4"/>
<comment type="subcellular location">
    <subcellularLocation>
        <location evidence="1">Membrane</location>
        <topology evidence="1">Multi-pass membrane protein</topology>
    </subcellularLocation>
</comment>
<evidence type="ECO:0000256" key="7">
    <source>
        <dbReference type="ARBA" id="ARBA00023136"/>
    </source>
</evidence>
<accession>A0A086JNH4</accession>
<evidence type="ECO:0000256" key="6">
    <source>
        <dbReference type="ARBA" id="ARBA00022989"/>
    </source>
</evidence>
<protein>
    <submittedName>
        <fullName evidence="10">Major facilitator family transporter</fullName>
    </submittedName>
</protein>
<dbReference type="EMBL" id="AEYI02001740">
    <property type="protein sequence ID" value="KFG33692.1"/>
    <property type="molecule type" value="Genomic_DNA"/>
</dbReference>
<dbReference type="Proteomes" id="UP000028828">
    <property type="component" value="Unassembled WGS sequence"/>
</dbReference>
<feature type="transmembrane region" description="Helical" evidence="9">
    <location>
        <begin position="372"/>
        <end position="390"/>
    </location>
</feature>
<feature type="region of interest" description="Disordered" evidence="8">
    <location>
        <begin position="454"/>
        <end position="525"/>
    </location>
</feature>
<feature type="compositionally biased region" description="Basic and acidic residues" evidence="8">
    <location>
        <begin position="507"/>
        <end position="517"/>
    </location>
</feature>
<feature type="transmembrane region" description="Helical" evidence="9">
    <location>
        <begin position="781"/>
        <end position="800"/>
    </location>
</feature>
<feature type="transmembrane region" description="Helical" evidence="9">
    <location>
        <begin position="716"/>
        <end position="739"/>
    </location>
</feature>
<dbReference type="InterPro" id="IPR036259">
    <property type="entry name" value="MFS_trans_sf"/>
</dbReference>
<feature type="transmembrane region" description="Helical" evidence="9">
    <location>
        <begin position="812"/>
        <end position="832"/>
    </location>
</feature>
<feature type="compositionally biased region" description="Basic and acidic residues" evidence="8">
    <location>
        <begin position="479"/>
        <end position="494"/>
    </location>
</feature>
<sequence>MGHWNAWREELTAKEMGVLSHVAFAFREDEHVAYAKDEALEPAESLCSSFNNGIVTHMKDVGVVKRPLTPSGEGPLSSLIGMRTEPVREENFCDKTPEREIPNEQDEAMYLPYAEVLLKTRLEVPSASLEDHGRREAPDAFSGQSGKQRVGPLFSPPRPPLPSGARDALACLPWLKRQGRLLFSLTRWHLLVLLCCYSVLVGPVYLNWAPFRQLLFDNGVYRWVCDPQETDASHMAFVDPRTQTCAQQRLHVGNLFTLCTVADYGMSFFGGLAMDVGGPKVASVGGSLLMTLGWLLLAFASETFRAFELGMVLFGLGIDMAFYGTLPVGTLFPGHCNTVRAVLVAMRSVSYMTPVLLQTVASSLHISYRDIMVGYAVTAFGPALLIAAFVTPWKPWEGRSGVENDETAGGKADGVPANNLQQMPVQTSRRTEIPRNTWRLCASFFPRKLKEENKADSHCVDGAGNATDARSAQKPRGKNAWDSESGKGESDETSARTPVTTDQTVDSLKHPAGKEGDSWPAAIPTDTGSLSMISLSSSPKRFHDDAPAGCYIPRPSDPALPEQTVPDARAASLFSREAPCLRGNETDETVEETPVVALECGSADFPRQLGTLGNSNAGADERRLASFFGQPCDRGRRDKVRQAIREAVAFTSNYLFSSLYLPLVPYFTITLIRAVYFNTASHDLVPDALTFLHIIIGFVFVFPPIAGYIADRFGILLCMALVNSCGTLVILLSLVTLLMPGKAVWLEYVIAFLFMQNMSLMTNQIYFYVGATFPQRHLGKLIGFTCTVGGLLSLLATPMFDYSVKSGESGFMGMLTLLAALSGVTYLLLLVLHFMKKRTLKRQAETATPCTAVLAL</sequence>
<evidence type="ECO:0000256" key="9">
    <source>
        <dbReference type="SAM" id="Phobius"/>
    </source>
</evidence>
<feature type="transmembrane region" description="Helical" evidence="9">
    <location>
        <begin position="306"/>
        <end position="324"/>
    </location>
</feature>
<dbReference type="VEuPathDB" id="ToxoDB:TGP89_205520"/>
<feature type="transmembrane region" description="Helical" evidence="9">
    <location>
        <begin position="688"/>
        <end position="709"/>
    </location>
</feature>
<dbReference type="GO" id="GO:0006865">
    <property type="term" value="P:amino acid transport"/>
    <property type="evidence" value="ECO:0007669"/>
    <property type="project" value="UniProtKB-KW"/>
</dbReference>
<comment type="caution">
    <text evidence="10">The sequence shown here is derived from an EMBL/GenBank/DDBJ whole genome shotgun (WGS) entry which is preliminary data.</text>
</comment>
<keyword evidence="6 9" id="KW-1133">Transmembrane helix</keyword>
<gene>
    <name evidence="10" type="ORF">TGP89_205520</name>
</gene>
<dbReference type="InterPro" id="IPR052599">
    <property type="entry name" value="SLC43A_AATransporter"/>
</dbReference>
<keyword evidence="7 9" id="KW-0472">Membrane</keyword>
<dbReference type="OrthoDB" id="330047at2759"/>
<keyword evidence="3" id="KW-0813">Transport</keyword>
<evidence type="ECO:0000313" key="11">
    <source>
        <dbReference type="Proteomes" id="UP000028828"/>
    </source>
</evidence>
<feature type="transmembrane region" description="Helical" evidence="9">
    <location>
        <begin position="654"/>
        <end position="676"/>
    </location>
</feature>
<feature type="transmembrane region" description="Helical" evidence="9">
    <location>
        <begin position="281"/>
        <end position="299"/>
    </location>
</feature>
<evidence type="ECO:0000256" key="2">
    <source>
        <dbReference type="ARBA" id="ARBA00006595"/>
    </source>
</evidence>
<evidence type="ECO:0000256" key="3">
    <source>
        <dbReference type="ARBA" id="ARBA00022448"/>
    </source>
</evidence>
<keyword evidence="5" id="KW-0029">Amino-acid transport</keyword>
<organism evidence="10 11">
    <name type="scientific">Toxoplasma gondii p89</name>
    <dbReference type="NCBI Taxonomy" id="943119"/>
    <lineage>
        <taxon>Eukaryota</taxon>
        <taxon>Sar</taxon>
        <taxon>Alveolata</taxon>
        <taxon>Apicomplexa</taxon>
        <taxon>Conoidasida</taxon>
        <taxon>Coccidia</taxon>
        <taxon>Eucoccidiorida</taxon>
        <taxon>Eimeriorina</taxon>
        <taxon>Sarcocystidae</taxon>
        <taxon>Toxoplasma</taxon>
    </lineage>
</organism>